<evidence type="ECO:0000313" key="3">
    <source>
        <dbReference type="Proteomes" id="UP001304671"/>
    </source>
</evidence>
<keyword evidence="3" id="KW-1185">Reference proteome</keyword>
<dbReference type="Proteomes" id="UP001304671">
    <property type="component" value="Unassembled WGS sequence"/>
</dbReference>
<accession>A0ABU5QJG4</accession>
<sequence length="104" mass="12044">MTDLPTRLEVFQKYFSQLCDPKLPRKSLLLLMLTQAEAIVRAIKIELGQLNAEPVYKPLEKEHTEKYVFKTKVCCGREFNTPQKWAGHQNSGKHRNQKNNGKTT</sequence>
<evidence type="ECO:0008006" key="4">
    <source>
        <dbReference type="Google" id="ProtNLM"/>
    </source>
</evidence>
<proteinExistence type="predicted"/>
<reference evidence="2 3" key="1">
    <citation type="submission" date="2023-12" db="EMBL/GenBank/DDBJ databases">
        <title>Novel species of the genus Arcicella isolated from rivers.</title>
        <authorList>
            <person name="Lu H."/>
        </authorList>
    </citation>
    <scope>NUCLEOTIDE SEQUENCE [LARGE SCALE GENOMIC DNA]</scope>
    <source>
        <strain evidence="2 3">LMG 21963</strain>
    </source>
</reference>
<protein>
    <recommendedName>
        <fullName evidence="4">C2H2-type domain-containing protein</fullName>
    </recommendedName>
</protein>
<feature type="region of interest" description="Disordered" evidence="1">
    <location>
        <begin position="81"/>
        <end position="104"/>
    </location>
</feature>
<organism evidence="2 3">
    <name type="scientific">Arcicella aquatica</name>
    <dbReference type="NCBI Taxonomy" id="217141"/>
    <lineage>
        <taxon>Bacteria</taxon>
        <taxon>Pseudomonadati</taxon>
        <taxon>Bacteroidota</taxon>
        <taxon>Cytophagia</taxon>
        <taxon>Cytophagales</taxon>
        <taxon>Flectobacillaceae</taxon>
        <taxon>Arcicella</taxon>
    </lineage>
</organism>
<evidence type="ECO:0000313" key="2">
    <source>
        <dbReference type="EMBL" id="MEA5257203.1"/>
    </source>
</evidence>
<gene>
    <name evidence="2" type="ORF">VB264_05350</name>
</gene>
<evidence type="ECO:0000256" key="1">
    <source>
        <dbReference type="SAM" id="MobiDB-lite"/>
    </source>
</evidence>
<dbReference type="EMBL" id="JAYFUL010000006">
    <property type="protein sequence ID" value="MEA5257203.1"/>
    <property type="molecule type" value="Genomic_DNA"/>
</dbReference>
<dbReference type="RefSeq" id="WP_323247426.1">
    <property type="nucleotide sequence ID" value="NZ_JAYFUL010000006.1"/>
</dbReference>
<comment type="caution">
    <text evidence="2">The sequence shown here is derived from an EMBL/GenBank/DDBJ whole genome shotgun (WGS) entry which is preliminary data.</text>
</comment>
<name>A0ABU5QJG4_9BACT</name>